<dbReference type="OrthoDB" id="980638at2"/>
<proteinExistence type="predicted"/>
<organism evidence="3 4">
    <name type="scientific">Flavobacterium urocaniciphilum</name>
    <dbReference type="NCBI Taxonomy" id="1299341"/>
    <lineage>
        <taxon>Bacteria</taxon>
        <taxon>Pseudomonadati</taxon>
        <taxon>Bacteroidota</taxon>
        <taxon>Flavobacteriia</taxon>
        <taxon>Flavobacteriales</taxon>
        <taxon>Flavobacteriaceae</taxon>
        <taxon>Flavobacterium</taxon>
    </lineage>
</organism>
<feature type="transmembrane region" description="Helical" evidence="1">
    <location>
        <begin position="7"/>
        <end position="25"/>
    </location>
</feature>
<dbReference type="AlphaFoldDB" id="A0A1H9BTM5"/>
<dbReference type="Pfam" id="PF20862">
    <property type="entry name" value="DUF6843"/>
    <property type="match status" value="1"/>
</dbReference>
<protein>
    <recommendedName>
        <fullName evidence="2">DUF6843 domain-containing protein</fullName>
    </recommendedName>
</protein>
<reference evidence="3 4" key="1">
    <citation type="submission" date="2016-10" db="EMBL/GenBank/DDBJ databases">
        <authorList>
            <person name="de Groot N.N."/>
        </authorList>
    </citation>
    <scope>NUCLEOTIDE SEQUENCE [LARGE SCALE GENOMIC DNA]</scope>
    <source>
        <strain evidence="3 4">DSM 27078</strain>
    </source>
</reference>
<sequence>MKSNKSLVFKTGIILVIIGTGFSTFLPGLLYFYGLPFFVFIIGVFLVWFSKIRILSKILWSIIPILFFFCYQFLWVEFQKVDTEYFLIPKNYNGKVQIIYNSNCWSKIEYKNGIRIYRIPKNGILFTSSEDQQGIINQKYFFVDEKNNKKEITQFDVRDFNEEWTTEKNQNEPSRDSIGIFFAGRTYSDGMSEFYVTNYKKLESFDLKYDQKFDSIKMKLLKKCQ</sequence>
<dbReference type="InterPro" id="IPR049293">
    <property type="entry name" value="DUF6843"/>
</dbReference>
<dbReference type="EMBL" id="FOEI01000003">
    <property type="protein sequence ID" value="SEP92344.1"/>
    <property type="molecule type" value="Genomic_DNA"/>
</dbReference>
<keyword evidence="1" id="KW-1133">Transmembrane helix</keyword>
<evidence type="ECO:0000259" key="2">
    <source>
        <dbReference type="Pfam" id="PF20862"/>
    </source>
</evidence>
<feature type="transmembrane region" description="Helical" evidence="1">
    <location>
        <begin position="31"/>
        <end position="49"/>
    </location>
</feature>
<dbReference type="Proteomes" id="UP000198648">
    <property type="component" value="Unassembled WGS sequence"/>
</dbReference>
<keyword evidence="4" id="KW-1185">Reference proteome</keyword>
<evidence type="ECO:0000313" key="4">
    <source>
        <dbReference type="Proteomes" id="UP000198648"/>
    </source>
</evidence>
<evidence type="ECO:0000256" key="1">
    <source>
        <dbReference type="SAM" id="Phobius"/>
    </source>
</evidence>
<keyword evidence="1" id="KW-0472">Membrane</keyword>
<dbReference type="STRING" id="1299341.SAMN05444005_103211"/>
<accession>A0A1H9BTM5</accession>
<feature type="domain" description="DUF6843" evidence="2">
    <location>
        <begin position="83"/>
        <end position="172"/>
    </location>
</feature>
<evidence type="ECO:0000313" key="3">
    <source>
        <dbReference type="EMBL" id="SEP92344.1"/>
    </source>
</evidence>
<dbReference type="RefSeq" id="WP_091467389.1">
    <property type="nucleotide sequence ID" value="NZ_FOEI01000003.1"/>
</dbReference>
<keyword evidence="1" id="KW-0812">Transmembrane</keyword>
<feature type="transmembrane region" description="Helical" evidence="1">
    <location>
        <begin position="58"/>
        <end position="76"/>
    </location>
</feature>
<name>A0A1H9BTM5_9FLAO</name>
<gene>
    <name evidence="3" type="ORF">SAMN05444005_103211</name>
</gene>